<comment type="caution">
    <text evidence="5">The sequence shown here is derived from an EMBL/GenBank/DDBJ whole genome shotgun (WGS) entry which is preliminary data.</text>
</comment>
<keyword evidence="1" id="KW-0732">Signal</keyword>
<feature type="domain" description="Calx-beta" evidence="4">
    <location>
        <begin position="192"/>
        <end position="275"/>
    </location>
</feature>
<organism evidence="5 6">
    <name type="scientific">Microseira wollei NIES-4236</name>
    <dbReference type="NCBI Taxonomy" id="2530354"/>
    <lineage>
        <taxon>Bacteria</taxon>
        <taxon>Bacillati</taxon>
        <taxon>Cyanobacteriota</taxon>
        <taxon>Cyanophyceae</taxon>
        <taxon>Oscillatoriophycideae</taxon>
        <taxon>Aerosakkonematales</taxon>
        <taxon>Aerosakkonemataceae</taxon>
        <taxon>Microseira</taxon>
    </lineage>
</organism>
<sequence>MAHNPFARGTDFDNTTQTINFAANETSKTVTIPINDDPTVEPNETLTLTLVNPSPNFVLGTQTTATLTILDANVNPTVTLAVAPSTVNEDGSTNLVYTFNRTGDLTKSLTVNFNVAGTATFNTDYTTSGATTFSASNGTITFAANSNTATLTIDPSADTSIEPNETVELTLASGTGYNLGTTSAVVATINDDDDSNNNVTLSVNPSSVNEDGSTNLAYTFNPTGNLTNSLTVNFNVGGTATFNTDYTTSGAASFSATNGSITFAAGSNTATLTIDPNADVFDRWGKLYCWHFNACRCNHYK</sequence>
<dbReference type="GO" id="GO:0016020">
    <property type="term" value="C:membrane"/>
    <property type="evidence" value="ECO:0007669"/>
    <property type="project" value="InterPro"/>
</dbReference>
<dbReference type="GO" id="GO:0004930">
    <property type="term" value="F:G protein-coupled receptor activity"/>
    <property type="evidence" value="ECO:0007669"/>
    <property type="project" value="InterPro"/>
</dbReference>
<keyword evidence="2" id="KW-0677">Repeat</keyword>
<evidence type="ECO:0000313" key="6">
    <source>
        <dbReference type="Proteomes" id="UP001050975"/>
    </source>
</evidence>
<evidence type="ECO:0000256" key="3">
    <source>
        <dbReference type="ARBA" id="ARBA00022837"/>
    </source>
</evidence>
<dbReference type="AlphaFoldDB" id="A0AAV3XT48"/>
<dbReference type="EMBL" id="BLAY01000347">
    <property type="protein sequence ID" value="GET44411.1"/>
    <property type="molecule type" value="Genomic_DNA"/>
</dbReference>
<dbReference type="InterPro" id="IPR026919">
    <property type="entry name" value="ADGRV1"/>
</dbReference>
<evidence type="ECO:0000256" key="2">
    <source>
        <dbReference type="ARBA" id="ARBA00022737"/>
    </source>
</evidence>
<dbReference type="Gene3D" id="2.60.40.2030">
    <property type="match status" value="3"/>
</dbReference>
<accession>A0AAV3XT48</accession>
<evidence type="ECO:0000313" key="5">
    <source>
        <dbReference type="EMBL" id="GET44411.1"/>
    </source>
</evidence>
<dbReference type="Proteomes" id="UP001050975">
    <property type="component" value="Unassembled WGS sequence"/>
</dbReference>
<name>A0AAV3XT48_9CYAN</name>
<evidence type="ECO:0000256" key="1">
    <source>
        <dbReference type="ARBA" id="ARBA00022729"/>
    </source>
</evidence>
<dbReference type="PANTHER" id="PTHR46682">
    <property type="entry name" value="ADHESION G-PROTEIN COUPLED RECEPTOR V1"/>
    <property type="match status" value="1"/>
</dbReference>
<reference evidence="5" key="1">
    <citation type="submission" date="2019-10" db="EMBL/GenBank/DDBJ databases">
        <title>Draft genome sequece of Microseira wollei NIES-4236.</title>
        <authorList>
            <person name="Yamaguchi H."/>
            <person name="Suzuki S."/>
            <person name="Kawachi M."/>
        </authorList>
    </citation>
    <scope>NUCLEOTIDE SEQUENCE</scope>
    <source>
        <strain evidence="5">NIES-4236</strain>
    </source>
</reference>
<gene>
    <name evidence="5" type="ORF">MiSe_92380</name>
</gene>
<proteinExistence type="predicted"/>
<evidence type="ECO:0000259" key="4">
    <source>
        <dbReference type="Pfam" id="PF03160"/>
    </source>
</evidence>
<dbReference type="Pfam" id="PF03160">
    <property type="entry name" value="Calx-beta"/>
    <property type="match status" value="2"/>
</dbReference>
<dbReference type="InterPro" id="IPR003644">
    <property type="entry name" value="Calx_beta"/>
</dbReference>
<keyword evidence="6" id="KW-1185">Reference proteome</keyword>
<dbReference type="InterPro" id="IPR038081">
    <property type="entry name" value="CalX-like_sf"/>
</dbReference>
<dbReference type="PANTHER" id="PTHR46682:SF1">
    <property type="entry name" value="ADHESION G-PROTEIN COUPLED RECEPTOR V1"/>
    <property type="match status" value="1"/>
</dbReference>
<protein>
    <recommendedName>
        <fullName evidence="4">Calx-beta domain-containing protein</fullName>
    </recommendedName>
</protein>
<dbReference type="RefSeq" id="WP_226594347.1">
    <property type="nucleotide sequence ID" value="NZ_BLAY01000347.1"/>
</dbReference>
<dbReference type="SUPFAM" id="SSF141072">
    <property type="entry name" value="CalX-like"/>
    <property type="match status" value="3"/>
</dbReference>
<feature type="domain" description="Calx-beta" evidence="4">
    <location>
        <begin position="8"/>
        <end position="72"/>
    </location>
</feature>
<keyword evidence="3" id="KW-0106">Calcium</keyword>